<dbReference type="InterPro" id="IPR015424">
    <property type="entry name" value="PyrdxlP-dep_Trfase"/>
</dbReference>
<proteinExistence type="predicted"/>
<sequence>MSSCCAWPAARAGQRNHRIRHNCRIRKGENTVTPPVILPNLTQYEHLGIECEFNLADGHAHQFQDPAQQLIVRQLPSLFAESERRPLRDLEEEFRLAFYGLAGQPTAADRRRTLLCQSASQSIDLVAAFLSAQGTQVGLLRPCFDNLPGILRRRGALLRPVAEHDLTGPGLERLLGEGGLGALFVTLPNNPTGFTLTEPEFARLVQRCATAGTLLVIDWTFRFHTGCERWDQYAVLENSGVSYLCVEDTGKTWPTLDMKCSILAASEDLYGPLYELHNDLLLNVSPFVLRLVTRYLQDSAERGLEATVRWLVRENRAVLRRGLRGTVLAPAGPVATISVEWMRIGSPVLSALDVVGLLADAGVGILPGDHFHWEDPQTGSRYVRFALARDPAVFAAACARARAALVAAALPRREGAA</sequence>
<evidence type="ECO:0000259" key="1">
    <source>
        <dbReference type="Pfam" id="PF00155"/>
    </source>
</evidence>
<dbReference type="Gene3D" id="3.90.1150.10">
    <property type="entry name" value="Aspartate Aminotransferase, domain 1"/>
    <property type="match status" value="1"/>
</dbReference>
<dbReference type="SUPFAM" id="SSF53383">
    <property type="entry name" value="PLP-dependent transferases"/>
    <property type="match status" value="1"/>
</dbReference>
<feature type="domain" description="Aminotransferase class I/classII large" evidence="1">
    <location>
        <begin position="97"/>
        <end position="398"/>
    </location>
</feature>
<dbReference type="GO" id="GO:0008483">
    <property type="term" value="F:transaminase activity"/>
    <property type="evidence" value="ECO:0007669"/>
    <property type="project" value="UniProtKB-KW"/>
</dbReference>
<dbReference type="EMBL" id="VJZE01000008">
    <property type="protein sequence ID" value="MPY38925.1"/>
    <property type="molecule type" value="Genomic_DNA"/>
</dbReference>
<evidence type="ECO:0000313" key="2">
    <source>
        <dbReference type="EMBL" id="MPY38925.1"/>
    </source>
</evidence>
<dbReference type="AlphaFoldDB" id="A0A5N8VYC3"/>
<organism evidence="2 3">
    <name type="scientific">Streptomyces phyllanthi</name>
    <dbReference type="NCBI Taxonomy" id="1803180"/>
    <lineage>
        <taxon>Bacteria</taxon>
        <taxon>Bacillati</taxon>
        <taxon>Actinomycetota</taxon>
        <taxon>Actinomycetes</taxon>
        <taxon>Kitasatosporales</taxon>
        <taxon>Streptomycetaceae</taxon>
        <taxon>Streptomyces</taxon>
    </lineage>
</organism>
<keyword evidence="3" id="KW-1185">Reference proteome</keyword>
<dbReference type="Gene3D" id="3.40.640.10">
    <property type="entry name" value="Type I PLP-dependent aspartate aminotransferase-like (Major domain)"/>
    <property type="match status" value="1"/>
</dbReference>
<dbReference type="GO" id="GO:0030170">
    <property type="term" value="F:pyridoxal phosphate binding"/>
    <property type="evidence" value="ECO:0007669"/>
    <property type="project" value="InterPro"/>
</dbReference>
<protein>
    <submittedName>
        <fullName evidence="2">Aminotransferase class I/II-fold pyridoxal phosphate-dependent enzyme</fullName>
    </submittedName>
</protein>
<keyword evidence="2" id="KW-0808">Transferase</keyword>
<reference evidence="2 3" key="1">
    <citation type="submission" date="2019-07" db="EMBL/GenBank/DDBJ databases">
        <title>New species of Amycolatopsis and Streptomyces.</title>
        <authorList>
            <person name="Duangmal K."/>
            <person name="Teo W.F.A."/>
            <person name="Lipun K."/>
        </authorList>
    </citation>
    <scope>NUCLEOTIDE SEQUENCE [LARGE SCALE GENOMIC DNA]</scope>
    <source>
        <strain evidence="2 3">TISTR 2346</strain>
    </source>
</reference>
<dbReference type="OrthoDB" id="3861823at2"/>
<accession>A0A5N8VYC3</accession>
<dbReference type="InterPro" id="IPR004839">
    <property type="entry name" value="Aminotransferase_I/II_large"/>
</dbReference>
<dbReference type="InterPro" id="IPR015422">
    <property type="entry name" value="PyrdxlP-dep_Trfase_small"/>
</dbReference>
<dbReference type="Proteomes" id="UP000326979">
    <property type="component" value="Unassembled WGS sequence"/>
</dbReference>
<name>A0A5N8VYC3_9ACTN</name>
<dbReference type="Pfam" id="PF00155">
    <property type="entry name" value="Aminotran_1_2"/>
    <property type="match status" value="1"/>
</dbReference>
<dbReference type="InterPro" id="IPR015421">
    <property type="entry name" value="PyrdxlP-dep_Trfase_major"/>
</dbReference>
<keyword evidence="2" id="KW-0032">Aminotransferase</keyword>
<gene>
    <name evidence="2" type="ORF">FNH04_02885</name>
</gene>
<evidence type="ECO:0000313" key="3">
    <source>
        <dbReference type="Proteomes" id="UP000326979"/>
    </source>
</evidence>
<comment type="caution">
    <text evidence="2">The sequence shown here is derived from an EMBL/GenBank/DDBJ whole genome shotgun (WGS) entry which is preliminary data.</text>
</comment>